<sequence>MTVPDLTTGLFSIYLTTLLGLAAGQAAPGPNFLAVTATALGQGSRAARFVSLGVACATALWVTAAACGLGALLALWPRLLTGLSLLGGAYLLWMAARTLRGMVLALLRRAGQAAPAAETLQRTAVQAWRYGLLVNMTNPKSAMVWASIAAYMLNAGLTPVQVIGFAPLGFTSALLIYGAYAILFSRPAVRRAYGRFSPVFDGIYAAVFGLLGLTLLAGAVRAMTA</sequence>
<evidence type="ECO:0000313" key="8">
    <source>
        <dbReference type="Proteomes" id="UP000544872"/>
    </source>
</evidence>
<dbReference type="PANTHER" id="PTHR30086">
    <property type="entry name" value="ARGININE EXPORTER PROTEIN ARGO"/>
    <property type="match status" value="1"/>
</dbReference>
<dbReference type="AlphaFoldDB" id="A0A7W9ZF38"/>
<feature type="transmembrane region" description="Helical" evidence="6">
    <location>
        <begin position="162"/>
        <end position="183"/>
    </location>
</feature>
<reference evidence="7 8" key="1">
    <citation type="submission" date="2020-08" db="EMBL/GenBank/DDBJ databases">
        <title>Genomic Encyclopedia of Type Strains, Phase IV (KMG-IV): sequencing the most valuable type-strain genomes for metagenomic binning, comparative biology and taxonomic classification.</title>
        <authorList>
            <person name="Goeker M."/>
        </authorList>
    </citation>
    <scope>NUCLEOTIDE SEQUENCE [LARGE SCALE GENOMIC DNA]</scope>
    <source>
        <strain evidence="7 8">DSM 11590</strain>
    </source>
</reference>
<feature type="transmembrane region" description="Helical" evidence="6">
    <location>
        <begin position="79"/>
        <end position="96"/>
    </location>
</feature>
<comment type="caution">
    <text evidence="7">The sequence shown here is derived from an EMBL/GenBank/DDBJ whole genome shotgun (WGS) entry which is preliminary data.</text>
</comment>
<feature type="transmembrane region" description="Helical" evidence="6">
    <location>
        <begin position="203"/>
        <end position="223"/>
    </location>
</feature>
<organism evidence="7 8">
    <name type="scientific">Novispirillum itersonii</name>
    <name type="common">Aquaspirillum itersonii</name>
    <dbReference type="NCBI Taxonomy" id="189"/>
    <lineage>
        <taxon>Bacteria</taxon>
        <taxon>Pseudomonadati</taxon>
        <taxon>Pseudomonadota</taxon>
        <taxon>Alphaproteobacteria</taxon>
        <taxon>Rhodospirillales</taxon>
        <taxon>Novispirillaceae</taxon>
        <taxon>Novispirillum</taxon>
    </lineage>
</organism>
<comment type="subcellular location">
    <subcellularLocation>
        <location evidence="1">Cell membrane</location>
        <topology evidence="1">Multi-pass membrane protein</topology>
    </subcellularLocation>
</comment>
<keyword evidence="3 6" id="KW-0812">Transmembrane</keyword>
<dbReference type="GO" id="GO:0005886">
    <property type="term" value="C:plasma membrane"/>
    <property type="evidence" value="ECO:0007669"/>
    <property type="project" value="UniProtKB-SubCell"/>
</dbReference>
<accession>A0A7W9ZF38</accession>
<dbReference type="RefSeq" id="WP_184263167.1">
    <property type="nucleotide sequence ID" value="NZ_JACIIX010000005.1"/>
</dbReference>
<evidence type="ECO:0000256" key="1">
    <source>
        <dbReference type="ARBA" id="ARBA00004651"/>
    </source>
</evidence>
<dbReference type="InterPro" id="IPR001123">
    <property type="entry name" value="LeuE-type"/>
</dbReference>
<evidence type="ECO:0000256" key="2">
    <source>
        <dbReference type="ARBA" id="ARBA00022475"/>
    </source>
</evidence>
<evidence type="ECO:0000256" key="6">
    <source>
        <dbReference type="SAM" id="Phobius"/>
    </source>
</evidence>
<keyword evidence="8" id="KW-1185">Reference proteome</keyword>
<keyword evidence="5 6" id="KW-0472">Membrane</keyword>
<evidence type="ECO:0000313" key="7">
    <source>
        <dbReference type="EMBL" id="MBB6210337.1"/>
    </source>
</evidence>
<dbReference type="EMBL" id="JACIIX010000005">
    <property type="protein sequence ID" value="MBB6210337.1"/>
    <property type="molecule type" value="Genomic_DNA"/>
</dbReference>
<evidence type="ECO:0000256" key="4">
    <source>
        <dbReference type="ARBA" id="ARBA00022989"/>
    </source>
</evidence>
<dbReference type="GO" id="GO:0015171">
    <property type="term" value="F:amino acid transmembrane transporter activity"/>
    <property type="evidence" value="ECO:0007669"/>
    <property type="project" value="TreeGrafter"/>
</dbReference>
<dbReference type="PANTHER" id="PTHR30086:SF20">
    <property type="entry name" value="ARGININE EXPORTER PROTEIN ARGO-RELATED"/>
    <property type="match status" value="1"/>
</dbReference>
<dbReference type="Proteomes" id="UP000544872">
    <property type="component" value="Unassembled WGS sequence"/>
</dbReference>
<keyword evidence="2" id="KW-1003">Cell membrane</keyword>
<dbReference type="Pfam" id="PF01810">
    <property type="entry name" value="LysE"/>
    <property type="match status" value="1"/>
</dbReference>
<evidence type="ECO:0000256" key="3">
    <source>
        <dbReference type="ARBA" id="ARBA00022692"/>
    </source>
</evidence>
<keyword evidence="4 6" id="KW-1133">Transmembrane helix</keyword>
<feature type="transmembrane region" description="Helical" evidence="6">
    <location>
        <begin position="50"/>
        <end position="72"/>
    </location>
</feature>
<name>A0A7W9ZF38_NOVIT</name>
<gene>
    <name evidence="7" type="ORF">FHS48_001752</name>
</gene>
<protein>
    <submittedName>
        <fullName evidence="7">Threonine/homoserine/homoserine lactone efflux protein</fullName>
    </submittedName>
</protein>
<evidence type="ECO:0000256" key="5">
    <source>
        <dbReference type="ARBA" id="ARBA00023136"/>
    </source>
</evidence>
<proteinExistence type="predicted"/>